<dbReference type="InterPro" id="IPR024414">
    <property type="entry name" value="Uncharacterised_PrgI"/>
</dbReference>
<accession>A0A101GZ77</accession>
<evidence type="ECO:0000313" key="3">
    <source>
        <dbReference type="Proteomes" id="UP000053469"/>
    </source>
</evidence>
<reference evidence="3" key="1">
    <citation type="journal article" date="2015" name="MBio">
        <title>Genome-Resolved Metagenomic Analysis Reveals Roles for Candidate Phyla and Other Microbial Community Members in Biogeochemical Transformations in Oil Reservoirs.</title>
        <authorList>
            <person name="Hu P."/>
            <person name="Tom L."/>
            <person name="Singh A."/>
            <person name="Thomas B.C."/>
            <person name="Baker B.J."/>
            <person name="Piceno Y.M."/>
            <person name="Andersen G.L."/>
            <person name="Banfield J.F."/>
        </authorList>
    </citation>
    <scope>NUCLEOTIDE SEQUENCE [LARGE SCALE GENOMIC DNA]</scope>
</reference>
<keyword evidence="1" id="KW-1133">Transmembrane helix</keyword>
<keyword evidence="1" id="KW-0472">Membrane</keyword>
<dbReference type="SUPFAM" id="SSF49478">
    <property type="entry name" value="Cna protein B-type domain"/>
    <property type="match status" value="1"/>
</dbReference>
<dbReference type="EMBL" id="LGGI01000028">
    <property type="protein sequence ID" value="KUK67229.1"/>
    <property type="molecule type" value="Genomic_DNA"/>
</dbReference>
<evidence type="ECO:0000256" key="1">
    <source>
        <dbReference type="SAM" id="Phobius"/>
    </source>
</evidence>
<dbReference type="Pfam" id="PF12666">
    <property type="entry name" value="PrgI"/>
    <property type="match status" value="1"/>
</dbReference>
<gene>
    <name evidence="2" type="ORF">XD87_0253</name>
</gene>
<comment type="caution">
    <text evidence="2">The sequence shown here is derived from an EMBL/GenBank/DDBJ whole genome shotgun (WGS) entry which is preliminary data.</text>
</comment>
<keyword evidence="1 2" id="KW-0812">Transmembrane</keyword>
<proteinExistence type="predicted"/>
<feature type="transmembrane region" description="Helical" evidence="1">
    <location>
        <begin position="26"/>
        <end position="44"/>
    </location>
</feature>
<sequence length="278" mass="31300">MRQHAIPQNILDVEFKLFTKFTLKEFAYLAIGLGIGGIMIYLVVSNIIPPILGIPIFVVSSGLGAFLGLVPINEQDADVFIKNYITAITNPTQRVWLNKELKEKGAKPELKPDEEGKLIPKDIKTKKKKIIGESLPARKDAVEIEDNDPRDMLDKELNVDPQLTTILPSPNTLIITEENISKYQFNIASTDKLPGNINFWLSTKDSKPVPNVIVYLKSSDGKILYANKTGESGYFLTNKLWEPGTYMLEFQHPTYEFPKVQLEVTNKKNKLPIKISTV</sequence>
<dbReference type="Gene3D" id="2.60.40.10">
    <property type="entry name" value="Immunoglobulins"/>
    <property type="match status" value="1"/>
</dbReference>
<dbReference type="Proteomes" id="UP000053469">
    <property type="component" value="Unassembled WGS sequence"/>
</dbReference>
<name>A0A101GZ77_9BACT</name>
<evidence type="ECO:0000313" key="2">
    <source>
        <dbReference type="EMBL" id="KUK67229.1"/>
    </source>
</evidence>
<organism evidence="2 3">
    <name type="scientific">candidate division WS6 bacterium 36_33</name>
    <dbReference type="NCBI Taxonomy" id="1641388"/>
    <lineage>
        <taxon>Bacteria</taxon>
        <taxon>Candidatus Dojkabacteria</taxon>
    </lineage>
</organism>
<protein>
    <submittedName>
        <fullName evidence="2">Transmembrane(S)protein</fullName>
    </submittedName>
</protein>
<feature type="transmembrane region" description="Helical" evidence="1">
    <location>
        <begin position="51"/>
        <end position="72"/>
    </location>
</feature>
<dbReference type="InterPro" id="IPR013783">
    <property type="entry name" value="Ig-like_fold"/>
</dbReference>
<dbReference type="AlphaFoldDB" id="A0A101GZ77"/>